<evidence type="ECO:0000256" key="4">
    <source>
        <dbReference type="ARBA" id="ARBA00007837"/>
    </source>
</evidence>
<dbReference type="RefSeq" id="WP_162662025.1">
    <property type="nucleotide sequence ID" value="NZ_CP048020.1"/>
</dbReference>
<dbReference type="GO" id="GO:0046872">
    <property type="term" value="F:metal ion binding"/>
    <property type="evidence" value="ECO:0007669"/>
    <property type="project" value="UniProtKB-KW"/>
</dbReference>
<dbReference type="AlphaFoldDB" id="A0A6P1XXU2"/>
<comment type="similarity">
    <text evidence="4 16">Belongs to the PEP-utilizing enzyme family.</text>
</comment>
<dbReference type="GO" id="GO:0016301">
    <property type="term" value="F:kinase activity"/>
    <property type="evidence" value="ECO:0007669"/>
    <property type="project" value="UniProtKB-KW"/>
</dbReference>
<dbReference type="InterPro" id="IPR000121">
    <property type="entry name" value="PEP_util_C"/>
</dbReference>
<dbReference type="GO" id="GO:0009401">
    <property type="term" value="P:phosphoenolpyruvate-dependent sugar phosphotransferase system"/>
    <property type="evidence" value="ECO:0007669"/>
    <property type="project" value="UniProtKB-KW"/>
</dbReference>
<feature type="binding site" evidence="19">
    <location>
        <position position="462"/>
    </location>
    <ligand>
        <name>Mg(2+)</name>
        <dbReference type="ChEBI" id="CHEBI:18420"/>
    </ligand>
</feature>
<dbReference type="InterPro" id="IPR006318">
    <property type="entry name" value="PTS_EI-like"/>
</dbReference>
<feature type="domain" description="PEP-utilising enzyme C-terminal" evidence="22">
    <location>
        <begin position="263"/>
        <end position="554"/>
    </location>
</feature>
<feature type="domain" description="Phosphotransferase system enzyme I N-terminal" evidence="23">
    <location>
        <begin position="5"/>
        <end position="132"/>
    </location>
</feature>
<dbReference type="InterPro" id="IPR015813">
    <property type="entry name" value="Pyrv/PenolPyrv_kinase-like_dom"/>
</dbReference>
<keyword evidence="13 16" id="KW-0418">Kinase</keyword>
<keyword evidence="11 16" id="KW-0598">Phosphotransferase system</keyword>
<evidence type="ECO:0000256" key="10">
    <source>
        <dbReference type="ARBA" id="ARBA00022679"/>
    </source>
</evidence>
<feature type="binding site" evidence="18">
    <location>
        <position position="339"/>
    </location>
    <ligand>
        <name>phosphoenolpyruvate</name>
        <dbReference type="ChEBI" id="CHEBI:58702"/>
    </ligand>
</feature>
<dbReference type="EMBL" id="CP048020">
    <property type="protein sequence ID" value="QHX42211.1"/>
    <property type="molecule type" value="Genomic_DNA"/>
</dbReference>
<dbReference type="InterPro" id="IPR023151">
    <property type="entry name" value="PEP_util_CS"/>
</dbReference>
<evidence type="ECO:0000256" key="7">
    <source>
        <dbReference type="ARBA" id="ARBA00022448"/>
    </source>
</evidence>
<name>A0A6P1XXU2_9SPIR</name>
<evidence type="ECO:0000313" key="25">
    <source>
        <dbReference type="Proteomes" id="UP000464374"/>
    </source>
</evidence>
<feature type="active site" description="Proton donor" evidence="17">
    <location>
        <position position="516"/>
    </location>
</feature>
<comment type="cofactor">
    <cofactor evidence="2 16 19">
        <name>Mg(2+)</name>
        <dbReference type="ChEBI" id="CHEBI:18420"/>
    </cofactor>
</comment>
<evidence type="ECO:0000256" key="14">
    <source>
        <dbReference type="ARBA" id="ARBA00022842"/>
    </source>
</evidence>
<feature type="domain" description="PEP-utilising enzyme mobile" evidence="21">
    <location>
        <begin position="164"/>
        <end position="234"/>
    </location>
</feature>
<dbReference type="Gene3D" id="1.10.274.10">
    <property type="entry name" value="PtsI, HPr-binding domain"/>
    <property type="match status" value="1"/>
</dbReference>
<dbReference type="GO" id="GO:0008965">
    <property type="term" value="F:phosphoenolpyruvate-protein phosphotransferase activity"/>
    <property type="evidence" value="ECO:0007669"/>
    <property type="project" value="UniProtKB-EC"/>
</dbReference>
<dbReference type="Pfam" id="PF05524">
    <property type="entry name" value="PEP-utilisers_N"/>
    <property type="match status" value="1"/>
</dbReference>
<evidence type="ECO:0000256" key="11">
    <source>
        <dbReference type="ARBA" id="ARBA00022683"/>
    </source>
</evidence>
<evidence type="ECO:0000259" key="21">
    <source>
        <dbReference type="Pfam" id="PF00391"/>
    </source>
</evidence>
<evidence type="ECO:0000256" key="20">
    <source>
        <dbReference type="SAM" id="Coils"/>
    </source>
</evidence>
<dbReference type="InterPro" id="IPR040442">
    <property type="entry name" value="Pyrv_kinase-like_dom_sf"/>
</dbReference>
<evidence type="ECO:0000256" key="16">
    <source>
        <dbReference type="PIRNR" id="PIRNR000732"/>
    </source>
</evidence>
<dbReference type="PANTHER" id="PTHR46244:SF6">
    <property type="entry name" value="PHOSPHOENOLPYRUVATE-PROTEIN PHOSPHOTRANSFERASE"/>
    <property type="match status" value="1"/>
</dbReference>
<feature type="binding site" evidence="18">
    <location>
        <position position="472"/>
    </location>
    <ligand>
        <name>phosphoenolpyruvate</name>
        <dbReference type="ChEBI" id="CHEBI:58702"/>
    </ligand>
</feature>
<dbReference type="PROSITE" id="PS00742">
    <property type="entry name" value="PEP_ENZYMES_2"/>
    <property type="match status" value="1"/>
</dbReference>
<dbReference type="Pfam" id="PF02896">
    <property type="entry name" value="PEP-utilizers_C"/>
    <property type="match status" value="1"/>
</dbReference>
<feature type="binding site" evidence="18">
    <location>
        <position position="303"/>
    </location>
    <ligand>
        <name>phosphoenolpyruvate</name>
        <dbReference type="ChEBI" id="CHEBI:58702"/>
    </ligand>
</feature>
<evidence type="ECO:0000256" key="18">
    <source>
        <dbReference type="PIRSR" id="PIRSR000732-2"/>
    </source>
</evidence>
<evidence type="ECO:0000259" key="22">
    <source>
        <dbReference type="Pfam" id="PF02896"/>
    </source>
</evidence>
<dbReference type="InterPro" id="IPR036637">
    <property type="entry name" value="Phosphohistidine_dom_sf"/>
</dbReference>
<evidence type="ECO:0000256" key="9">
    <source>
        <dbReference type="ARBA" id="ARBA00022597"/>
    </source>
</evidence>
<evidence type="ECO:0000256" key="15">
    <source>
        <dbReference type="ARBA" id="ARBA00033235"/>
    </source>
</evidence>
<evidence type="ECO:0000256" key="19">
    <source>
        <dbReference type="PIRSR" id="PIRSR000732-3"/>
    </source>
</evidence>
<dbReference type="SUPFAM" id="SSF51621">
    <property type="entry name" value="Phosphoenolpyruvate/pyruvate domain"/>
    <property type="match status" value="1"/>
</dbReference>
<feature type="binding site" evidence="19">
    <location>
        <position position="438"/>
    </location>
    <ligand>
        <name>Mg(2+)</name>
        <dbReference type="ChEBI" id="CHEBI:18420"/>
    </ligand>
</feature>
<keyword evidence="7 16" id="KW-0813">Transport</keyword>
<dbReference type="NCBIfam" id="TIGR01417">
    <property type="entry name" value="PTS_I_fam"/>
    <property type="match status" value="1"/>
</dbReference>
<comment type="catalytic activity">
    <reaction evidence="1 16">
        <text>L-histidyl-[protein] + phosphoenolpyruvate = N(pros)-phospho-L-histidyl-[protein] + pyruvate</text>
        <dbReference type="Rhea" id="RHEA:23880"/>
        <dbReference type="Rhea" id="RHEA-COMP:9745"/>
        <dbReference type="Rhea" id="RHEA-COMP:9746"/>
        <dbReference type="ChEBI" id="CHEBI:15361"/>
        <dbReference type="ChEBI" id="CHEBI:29979"/>
        <dbReference type="ChEBI" id="CHEBI:58702"/>
        <dbReference type="ChEBI" id="CHEBI:64837"/>
        <dbReference type="EC" id="2.7.3.9"/>
    </reaction>
</comment>
<evidence type="ECO:0000256" key="1">
    <source>
        <dbReference type="ARBA" id="ARBA00000683"/>
    </source>
</evidence>
<feature type="active site" description="Tele-phosphohistidine intermediate" evidence="17">
    <location>
        <position position="198"/>
    </location>
</feature>
<keyword evidence="14 16" id="KW-0460">Magnesium</keyword>
<dbReference type="InterPro" id="IPR008279">
    <property type="entry name" value="PEP-util_enz_mobile_dom"/>
</dbReference>
<comment type="subcellular location">
    <subcellularLocation>
        <location evidence="3 16">Cytoplasm</location>
    </subcellularLocation>
</comment>
<keyword evidence="8 16" id="KW-0963">Cytoplasm</keyword>
<evidence type="ECO:0000256" key="2">
    <source>
        <dbReference type="ARBA" id="ARBA00001946"/>
    </source>
</evidence>
<dbReference type="Gene3D" id="3.50.30.10">
    <property type="entry name" value="Phosphohistidine domain"/>
    <property type="match status" value="1"/>
</dbReference>
<keyword evidence="24" id="KW-0670">Pyruvate</keyword>
<dbReference type="SUPFAM" id="SSF47831">
    <property type="entry name" value="Enzyme I of the PEP:sugar phosphotransferase system HPr-binding (sub)domain"/>
    <property type="match status" value="1"/>
</dbReference>
<feature type="binding site" evidence="18">
    <location>
        <begin position="461"/>
        <end position="462"/>
    </location>
    <ligand>
        <name>phosphoenolpyruvate</name>
        <dbReference type="ChEBI" id="CHEBI:58702"/>
    </ligand>
</feature>
<dbReference type="SUPFAM" id="SSF52009">
    <property type="entry name" value="Phosphohistidine domain"/>
    <property type="match status" value="1"/>
</dbReference>
<evidence type="ECO:0000256" key="5">
    <source>
        <dbReference type="ARBA" id="ARBA00012232"/>
    </source>
</evidence>
<dbReference type="EC" id="2.7.3.9" evidence="5 16"/>
<evidence type="ECO:0000256" key="3">
    <source>
        <dbReference type="ARBA" id="ARBA00004496"/>
    </source>
</evidence>
<keyword evidence="10 16" id="KW-0808">Transferase</keyword>
<keyword evidence="20" id="KW-0175">Coiled coil</keyword>
<dbReference type="PRINTS" id="PR01736">
    <property type="entry name" value="PHPHTRNFRASE"/>
</dbReference>
<dbReference type="InterPro" id="IPR036618">
    <property type="entry name" value="PtsI_HPr-bd_sf"/>
</dbReference>
<evidence type="ECO:0000313" key="24">
    <source>
        <dbReference type="EMBL" id="QHX42211.1"/>
    </source>
</evidence>
<dbReference type="KEGG" id="trz:GWP43_00680"/>
<dbReference type="InterPro" id="IPR008731">
    <property type="entry name" value="PTS_EIN"/>
</dbReference>
<evidence type="ECO:0000256" key="13">
    <source>
        <dbReference type="ARBA" id="ARBA00022777"/>
    </source>
</evidence>
<dbReference type="GO" id="GO:0005737">
    <property type="term" value="C:cytoplasm"/>
    <property type="evidence" value="ECO:0007669"/>
    <property type="project" value="UniProtKB-SubCell"/>
</dbReference>
<gene>
    <name evidence="24" type="primary">ptsP</name>
    <name evidence="24" type="ORF">GWP43_00680</name>
</gene>
<organism evidence="24 25">
    <name type="scientific">Treponema vincentii</name>
    <dbReference type="NCBI Taxonomy" id="69710"/>
    <lineage>
        <taxon>Bacteria</taxon>
        <taxon>Pseudomonadati</taxon>
        <taxon>Spirochaetota</taxon>
        <taxon>Spirochaetia</taxon>
        <taxon>Spirochaetales</taxon>
        <taxon>Treponemataceae</taxon>
        <taxon>Treponema</taxon>
    </lineage>
</organism>
<reference evidence="24 25" key="1">
    <citation type="submission" date="2020-01" db="EMBL/GenBank/DDBJ databases">
        <title>Complete genome sequence of a human oral phylogroup 1 Treponema sp. strain ATCC 700766, originally isolated from periodontitis dental plaque.</title>
        <authorList>
            <person name="Chan Y."/>
            <person name="Huo Y.-B."/>
            <person name="Yu X.-L."/>
            <person name="Zeng H."/>
            <person name="Leung W.-K."/>
            <person name="Watt R.M."/>
        </authorList>
    </citation>
    <scope>NUCLEOTIDE SEQUENCE [LARGE SCALE GENOMIC DNA]</scope>
    <source>
        <strain evidence="24 25">OMZ 804</strain>
    </source>
</reference>
<evidence type="ECO:0000259" key="23">
    <source>
        <dbReference type="Pfam" id="PF05524"/>
    </source>
</evidence>
<dbReference type="PANTHER" id="PTHR46244">
    <property type="entry name" value="PHOSPHOENOLPYRUVATE-PROTEIN PHOSPHOTRANSFERASE"/>
    <property type="match status" value="1"/>
</dbReference>
<dbReference type="Gene3D" id="3.20.20.60">
    <property type="entry name" value="Phosphoenolpyruvate-binding domains"/>
    <property type="match status" value="1"/>
</dbReference>
<keyword evidence="9 16" id="KW-0762">Sugar transport</keyword>
<sequence length="585" mass="64768">MKKFTGLPVCGGLVVGRIVCIPEKAVQTAPVYTITAQNIKSEQERLRTAVQAAQEELRQALIEYRTADADTKSPEQTILETHQAMLADEEFIRAIYAEIETSLMNAESVLKRKLDEVIAMLTASGDSYLCERAVDIQDAYEPVFSYLNPQHKQTPSRFVGVLPDSLLAARAFKPSEALEIKKLAPCGIIMEEGGATSHIAIMARAWNIPTLIAVQGLMDSAKSGMYAVLDATNGTLTLEPNAKTIAQMEAVGSDRIEAPGEEQDYTQVYTQDGIPVHLSANIALTEESELPFVQNAAGIGLFRSEFLFLGTQDIPDEEHQYTAYRTVLERMGSKPVLIRTFDAGADKMLKEQENLLERNALLGWRGIRYCLDRPEIFKPQLRALLRAGCAGNLHILLPMISCKKEITAVRNLIKEIEQECEQNRIPYKKDIPVGIMIEVPSAAISADLYAPAVDFFSIGTNDLIQYTMAADRENQTIAHLADCFQPAVLRLIRHVIKAEPLLHRTGDSRGGFVSMCGEMASNAEAIPLLLGMGLRRFSMAAQKIPEIAQRIESIRISDAEALCEAVSRLDTAEEIRRETMKRFPL</sequence>
<comment type="function">
    <text evidence="16">General (non sugar-specific) component of the phosphoenolpyruvate-dependent sugar phosphotransferase system (sugar PTS). This major carbohydrate active-transport system catalyzes the phosphorylation of incoming sugar substrates concomitantly with their translocation across the cell membrane. Enzyme I transfers the phosphoryl group from phosphoenolpyruvate (PEP) to the phosphoryl carrier protein (HPr).</text>
</comment>
<dbReference type="Proteomes" id="UP000464374">
    <property type="component" value="Chromosome"/>
</dbReference>
<protein>
    <recommendedName>
        <fullName evidence="6 16">Phosphoenolpyruvate-protein phosphotransferase</fullName>
        <ecNumber evidence="5 16">2.7.3.9</ecNumber>
    </recommendedName>
    <alternativeName>
        <fullName evidence="15 16">Phosphotransferase system, enzyme I</fullName>
    </alternativeName>
</protein>
<proteinExistence type="inferred from homology"/>
<accession>A0A6P1XXU2</accession>
<feature type="coiled-coil region" evidence="20">
    <location>
        <begin position="36"/>
        <end position="70"/>
    </location>
</feature>
<keyword evidence="12 16" id="KW-0479">Metal-binding</keyword>
<dbReference type="PIRSF" id="PIRSF000732">
    <property type="entry name" value="PTS_enzyme_I"/>
    <property type="match status" value="1"/>
</dbReference>
<dbReference type="InterPro" id="IPR024692">
    <property type="entry name" value="PTS_EI"/>
</dbReference>
<evidence type="ECO:0000256" key="8">
    <source>
        <dbReference type="ARBA" id="ARBA00022490"/>
    </source>
</evidence>
<evidence type="ECO:0000256" key="6">
    <source>
        <dbReference type="ARBA" id="ARBA00016544"/>
    </source>
</evidence>
<evidence type="ECO:0000256" key="17">
    <source>
        <dbReference type="PIRSR" id="PIRSR000732-1"/>
    </source>
</evidence>
<dbReference type="Pfam" id="PF00391">
    <property type="entry name" value="PEP-utilizers"/>
    <property type="match status" value="1"/>
</dbReference>
<dbReference type="InterPro" id="IPR050499">
    <property type="entry name" value="PEP-utilizing_PTS_enzyme"/>
</dbReference>
<evidence type="ECO:0000256" key="12">
    <source>
        <dbReference type="ARBA" id="ARBA00022723"/>
    </source>
</evidence>